<gene>
    <name evidence="3" type="ORF">CH341_15680</name>
</gene>
<dbReference type="PANTHER" id="PTHR46112">
    <property type="entry name" value="AMINOPEPTIDASE"/>
    <property type="match status" value="1"/>
</dbReference>
<dbReference type="AlphaFoldDB" id="A0A327KY32"/>
<feature type="domain" description="Peptidase M24" evidence="1">
    <location>
        <begin position="160"/>
        <end position="355"/>
    </location>
</feature>
<comment type="caution">
    <text evidence="3">The sequence shown here is derived from an EMBL/GenBank/DDBJ whole genome shotgun (WGS) entry which is preliminary data.</text>
</comment>
<dbReference type="Pfam" id="PF01321">
    <property type="entry name" value="Creatinase_N"/>
    <property type="match status" value="1"/>
</dbReference>
<dbReference type="SUPFAM" id="SSF53092">
    <property type="entry name" value="Creatinase/prolidase N-terminal domain"/>
    <property type="match status" value="1"/>
</dbReference>
<keyword evidence="4" id="KW-1185">Reference proteome</keyword>
<accession>A0A327KY32</accession>
<sequence>MTHAGAEREVFQKLRRAMRAAGCDALVAHSVDNVTYTAGFAVPSHPTNRFRRTITVLAGQNFAAQIVVTVEANLARATSRFADVRTYDQFGDDPADALADALIEAGVGEGRIAVELDYLPAQDFLRLRERLPRATFVPARDIYFSTRMIKTADEITRLTTVGTLTDRVAGEVLAAVRPGMSEKTLARLATEKMLDGGCSAVKVQVGSGVRSGITNCAPTDKAIEPGDVLRLEILGDMNQYRSNVTRTAVVGAPTDEQRKIWDVMIGARERCKALLRPGTPVAALYRTYVDHLRANDIEPTLRFLGHGIGQTIHEEPYITDARDVVLEPDITFTMEPLYMMPGRMGFHVEDMYRVTPDGFVPITGTITPNDALIRVGG</sequence>
<dbReference type="InterPro" id="IPR000587">
    <property type="entry name" value="Creatinase_N"/>
</dbReference>
<dbReference type="InterPro" id="IPR036005">
    <property type="entry name" value="Creatinase/aminopeptidase-like"/>
</dbReference>
<reference evidence="3 4" key="1">
    <citation type="submission" date="2017-07" db="EMBL/GenBank/DDBJ databases">
        <title>Draft Genome Sequences of Select Purple Nonsulfur Bacteria.</title>
        <authorList>
            <person name="Lasarre B."/>
            <person name="Mckinlay J.B."/>
        </authorList>
    </citation>
    <scope>NUCLEOTIDE SEQUENCE [LARGE SCALE GENOMIC DNA]</scope>
    <source>
        <strain evidence="3 4">DSM 5909</strain>
    </source>
</reference>
<dbReference type="InterPro" id="IPR029149">
    <property type="entry name" value="Creatin/AminoP/Spt16_N"/>
</dbReference>
<dbReference type="PANTHER" id="PTHR46112:SF2">
    <property type="entry name" value="XAA-PRO AMINOPEPTIDASE P-RELATED"/>
    <property type="match status" value="1"/>
</dbReference>
<dbReference type="Proteomes" id="UP000249130">
    <property type="component" value="Unassembled WGS sequence"/>
</dbReference>
<dbReference type="InterPro" id="IPR000994">
    <property type="entry name" value="Pept_M24"/>
</dbReference>
<name>A0A327KY32_9BRAD</name>
<dbReference type="EMBL" id="NPEX01000102">
    <property type="protein sequence ID" value="RAI43171.1"/>
    <property type="molecule type" value="Genomic_DNA"/>
</dbReference>
<evidence type="ECO:0000259" key="2">
    <source>
        <dbReference type="Pfam" id="PF01321"/>
    </source>
</evidence>
<feature type="domain" description="Creatinase N-terminal" evidence="2">
    <location>
        <begin position="12"/>
        <end position="149"/>
    </location>
</feature>
<dbReference type="SUPFAM" id="SSF55920">
    <property type="entry name" value="Creatinase/aminopeptidase"/>
    <property type="match status" value="1"/>
</dbReference>
<dbReference type="Gene3D" id="3.90.230.10">
    <property type="entry name" value="Creatinase/methionine aminopeptidase superfamily"/>
    <property type="match status" value="1"/>
</dbReference>
<dbReference type="CDD" id="cd01066">
    <property type="entry name" value="APP_MetAP"/>
    <property type="match status" value="1"/>
</dbReference>
<evidence type="ECO:0008006" key="5">
    <source>
        <dbReference type="Google" id="ProtNLM"/>
    </source>
</evidence>
<dbReference type="RefSeq" id="WP_111419960.1">
    <property type="nucleotide sequence ID" value="NZ_NPEX01000102.1"/>
</dbReference>
<dbReference type="InterPro" id="IPR050659">
    <property type="entry name" value="Peptidase_M24B"/>
</dbReference>
<organism evidence="3 4">
    <name type="scientific">Rhodoplanes roseus</name>
    <dbReference type="NCBI Taxonomy" id="29409"/>
    <lineage>
        <taxon>Bacteria</taxon>
        <taxon>Pseudomonadati</taxon>
        <taxon>Pseudomonadota</taxon>
        <taxon>Alphaproteobacteria</taxon>
        <taxon>Hyphomicrobiales</taxon>
        <taxon>Nitrobacteraceae</taxon>
        <taxon>Rhodoplanes</taxon>
    </lineage>
</organism>
<dbReference type="Pfam" id="PF00557">
    <property type="entry name" value="Peptidase_M24"/>
    <property type="match status" value="1"/>
</dbReference>
<evidence type="ECO:0000259" key="1">
    <source>
        <dbReference type="Pfam" id="PF00557"/>
    </source>
</evidence>
<dbReference type="OrthoDB" id="9806388at2"/>
<evidence type="ECO:0000313" key="3">
    <source>
        <dbReference type="EMBL" id="RAI43171.1"/>
    </source>
</evidence>
<dbReference type="Gene3D" id="3.40.350.10">
    <property type="entry name" value="Creatinase/prolidase N-terminal domain"/>
    <property type="match status" value="1"/>
</dbReference>
<evidence type="ECO:0000313" key="4">
    <source>
        <dbReference type="Proteomes" id="UP000249130"/>
    </source>
</evidence>
<protein>
    <recommendedName>
        <fullName evidence="5">Peptidase M24</fullName>
    </recommendedName>
</protein>
<proteinExistence type="predicted"/>